<comment type="subcellular location">
    <subcellularLocation>
        <location evidence="1">Membrane</location>
        <topology evidence="1">Multi-pass membrane protein</topology>
    </subcellularLocation>
</comment>
<dbReference type="NCBIfam" id="TIGR00861">
    <property type="entry name" value="MIP"/>
    <property type="match status" value="1"/>
</dbReference>
<keyword evidence="2 6" id="KW-0813">Transport</keyword>
<dbReference type="SUPFAM" id="SSF81338">
    <property type="entry name" value="Aquaporin-like"/>
    <property type="match status" value="1"/>
</dbReference>
<keyword evidence="4 7" id="KW-1133">Transmembrane helix</keyword>
<feature type="transmembrane region" description="Helical" evidence="7">
    <location>
        <begin position="60"/>
        <end position="80"/>
    </location>
</feature>
<evidence type="ECO:0000256" key="1">
    <source>
        <dbReference type="ARBA" id="ARBA00004141"/>
    </source>
</evidence>
<evidence type="ECO:0000256" key="2">
    <source>
        <dbReference type="ARBA" id="ARBA00022448"/>
    </source>
</evidence>
<gene>
    <name evidence="8" type="primary">aqpZ</name>
    <name evidence="8" type="ORF">GCM10022381_04080</name>
</gene>
<dbReference type="InterPro" id="IPR023271">
    <property type="entry name" value="Aquaporin-like"/>
</dbReference>
<feature type="transmembrane region" description="Helical" evidence="7">
    <location>
        <begin position="26"/>
        <end position="48"/>
    </location>
</feature>
<feature type="transmembrane region" description="Helical" evidence="7">
    <location>
        <begin position="160"/>
        <end position="181"/>
    </location>
</feature>
<keyword evidence="5 7" id="KW-0472">Membrane</keyword>
<reference evidence="9" key="1">
    <citation type="journal article" date="2019" name="Int. J. Syst. Evol. Microbiol.">
        <title>The Global Catalogue of Microorganisms (GCM) 10K type strain sequencing project: providing services to taxonomists for standard genome sequencing and annotation.</title>
        <authorList>
            <consortium name="The Broad Institute Genomics Platform"/>
            <consortium name="The Broad Institute Genome Sequencing Center for Infectious Disease"/>
            <person name="Wu L."/>
            <person name="Ma J."/>
        </authorList>
    </citation>
    <scope>NUCLEOTIDE SEQUENCE [LARGE SCALE GENOMIC DNA]</scope>
    <source>
        <strain evidence="9">JCM 17021</strain>
    </source>
</reference>
<dbReference type="EMBL" id="BAABCN010000002">
    <property type="protein sequence ID" value="GAA3863226.1"/>
    <property type="molecule type" value="Genomic_DNA"/>
</dbReference>
<evidence type="ECO:0000313" key="8">
    <source>
        <dbReference type="EMBL" id="GAA3863226.1"/>
    </source>
</evidence>
<dbReference type="Proteomes" id="UP001501803">
    <property type="component" value="Unassembled WGS sequence"/>
</dbReference>
<evidence type="ECO:0000256" key="7">
    <source>
        <dbReference type="SAM" id="Phobius"/>
    </source>
</evidence>
<comment type="caution">
    <text evidence="8">The sequence shown here is derived from an EMBL/GenBank/DDBJ whole genome shotgun (WGS) entry which is preliminary data.</text>
</comment>
<evidence type="ECO:0000256" key="3">
    <source>
        <dbReference type="ARBA" id="ARBA00022692"/>
    </source>
</evidence>
<dbReference type="Pfam" id="PF00230">
    <property type="entry name" value="MIP"/>
    <property type="match status" value="1"/>
</dbReference>
<comment type="similarity">
    <text evidence="6">Belongs to the MIP/aquaporin (TC 1.A.8) family.</text>
</comment>
<dbReference type="PROSITE" id="PS00221">
    <property type="entry name" value="MIP"/>
    <property type="match status" value="1"/>
</dbReference>
<organism evidence="8 9">
    <name type="scientific">Leifsonia kafniensis</name>
    <dbReference type="NCBI Taxonomy" id="475957"/>
    <lineage>
        <taxon>Bacteria</taxon>
        <taxon>Bacillati</taxon>
        <taxon>Actinomycetota</taxon>
        <taxon>Actinomycetes</taxon>
        <taxon>Micrococcales</taxon>
        <taxon>Microbacteriaceae</taxon>
        <taxon>Leifsonia</taxon>
    </lineage>
</organism>
<dbReference type="PRINTS" id="PR00783">
    <property type="entry name" value="MINTRINSICP"/>
</dbReference>
<sequence>MTSTKTATKKVGGPAPQQAPTTAQRLAAEVFGTFLLVFGGVGTAVFAANFPDSANNSLGVGFLGVALAFGLTVLVGVYAVGHISGGHFNPAVTLGAAVAGRLPWKDVLSYWGAQLVGGIIGSSLVYVIAVGGPDGFASNAVAGGFASNGFGEFSPGGFNLASVIVAEIVLTAIFLFVILGATSKRAPAGFAGLTIGLSLTLIHLISIPISNTSVNPVRSIAAAIYGGPEHLGQVWVFILAPLIGALIAGLAYRPLFEGRKA</sequence>
<dbReference type="RefSeq" id="WP_345061777.1">
    <property type="nucleotide sequence ID" value="NZ_BAABCN010000002.1"/>
</dbReference>
<evidence type="ECO:0000256" key="5">
    <source>
        <dbReference type="ARBA" id="ARBA00023136"/>
    </source>
</evidence>
<dbReference type="InterPro" id="IPR000425">
    <property type="entry name" value="MIP"/>
</dbReference>
<feature type="transmembrane region" description="Helical" evidence="7">
    <location>
        <begin position="234"/>
        <end position="252"/>
    </location>
</feature>
<dbReference type="PANTHER" id="PTHR45724">
    <property type="entry name" value="AQUAPORIN NIP2-1"/>
    <property type="match status" value="1"/>
</dbReference>
<keyword evidence="9" id="KW-1185">Reference proteome</keyword>
<name>A0ABP7K2D4_9MICO</name>
<dbReference type="PANTHER" id="PTHR45724:SF13">
    <property type="entry name" value="AQUAPORIN NIP1-1-RELATED"/>
    <property type="match status" value="1"/>
</dbReference>
<dbReference type="InterPro" id="IPR034294">
    <property type="entry name" value="Aquaporin_transptr"/>
</dbReference>
<keyword evidence="3 6" id="KW-0812">Transmembrane</keyword>
<evidence type="ECO:0000256" key="6">
    <source>
        <dbReference type="RuleBase" id="RU000477"/>
    </source>
</evidence>
<evidence type="ECO:0000313" key="9">
    <source>
        <dbReference type="Proteomes" id="UP001501803"/>
    </source>
</evidence>
<dbReference type="InterPro" id="IPR022357">
    <property type="entry name" value="MIP_CS"/>
</dbReference>
<accession>A0ABP7K2D4</accession>
<dbReference type="Gene3D" id="1.20.1080.10">
    <property type="entry name" value="Glycerol uptake facilitator protein"/>
    <property type="match status" value="1"/>
</dbReference>
<feature type="transmembrane region" description="Helical" evidence="7">
    <location>
        <begin position="188"/>
        <end position="209"/>
    </location>
</feature>
<protein>
    <submittedName>
        <fullName evidence="8">Aquaporin Z</fullName>
    </submittedName>
</protein>
<dbReference type="CDD" id="cd00333">
    <property type="entry name" value="MIP"/>
    <property type="match status" value="1"/>
</dbReference>
<evidence type="ECO:0000256" key="4">
    <source>
        <dbReference type="ARBA" id="ARBA00022989"/>
    </source>
</evidence>
<proteinExistence type="inferred from homology"/>
<dbReference type="NCBIfam" id="NF003838">
    <property type="entry name" value="PRK05420.1"/>
    <property type="match status" value="1"/>
</dbReference>
<feature type="transmembrane region" description="Helical" evidence="7">
    <location>
        <begin position="108"/>
        <end position="129"/>
    </location>
</feature>